<dbReference type="Gene3D" id="2.30.180.10">
    <property type="entry name" value="FAS1 domain"/>
    <property type="match status" value="1"/>
</dbReference>
<dbReference type="RefSeq" id="WP_155716611.1">
    <property type="nucleotide sequence ID" value="NZ_VVIQ01000014.1"/>
</dbReference>
<evidence type="ECO:0000313" key="2">
    <source>
        <dbReference type="EMBL" id="MUL28768.1"/>
    </source>
</evidence>
<feature type="chain" id="PRO_5028803088" evidence="1">
    <location>
        <begin position="22"/>
        <end position="210"/>
    </location>
</feature>
<gene>
    <name evidence="2" type="ORF">F0475_10760</name>
</gene>
<dbReference type="InterPro" id="IPR036378">
    <property type="entry name" value="FAS1_dom_sf"/>
</dbReference>
<dbReference type="PROSITE" id="PS51257">
    <property type="entry name" value="PROKAR_LIPOPROTEIN"/>
    <property type="match status" value="1"/>
</dbReference>
<dbReference type="Proteomes" id="UP000482295">
    <property type="component" value="Unassembled WGS sequence"/>
</dbReference>
<comment type="caution">
    <text evidence="2">The sequence shown here is derived from an EMBL/GenBank/DDBJ whole genome shotgun (WGS) entry which is preliminary data.</text>
</comment>
<sequence length="210" mass="23693">MKKIIYIVVLCLTLGMMSSCTDYNFDDTGLANGKHETTMWDYFKTDTYNWSLLCEMAERAQLVGLFQGTSQYGKDFTFFGPTSNSIRRYLYKNGMTSVSEMPVSDCKKFILNCVLPHKRIMLDDFKTGTKSSDPSSPIGKGGETFTMASGEKLWIYTFRESYDGVPNAGPLQIYLVSRTTTKTTRVASCNIETQTGVVHSLEYNFSLTDF</sequence>
<keyword evidence="1" id="KW-0732">Signal</keyword>
<protein>
    <submittedName>
        <fullName evidence="2">Fasciclin</fullName>
    </submittedName>
</protein>
<evidence type="ECO:0000313" key="3">
    <source>
        <dbReference type="Proteomes" id="UP000482295"/>
    </source>
</evidence>
<accession>A0A7C9HF99</accession>
<reference evidence="2 3" key="1">
    <citation type="submission" date="2019-09" db="EMBL/GenBank/DDBJ databases">
        <title>Prevotella A2879 sp. nov., isolated from an abscess of a patient.</title>
        <authorList>
            <person name="Buhl M."/>
            <person name="Oberhettinger P."/>
        </authorList>
    </citation>
    <scope>NUCLEOTIDE SEQUENCE [LARGE SCALE GENOMIC DNA]</scope>
    <source>
        <strain evidence="2 3">A2879</strain>
    </source>
</reference>
<dbReference type="EMBL" id="VVIQ01000014">
    <property type="protein sequence ID" value="MUL28768.1"/>
    <property type="molecule type" value="Genomic_DNA"/>
</dbReference>
<proteinExistence type="predicted"/>
<name>A0A7C9HF99_9BACT</name>
<keyword evidence="3" id="KW-1185">Reference proteome</keyword>
<dbReference type="AlphaFoldDB" id="A0A7C9HF99"/>
<dbReference type="SUPFAM" id="SSF82153">
    <property type="entry name" value="FAS1 domain"/>
    <property type="match status" value="1"/>
</dbReference>
<evidence type="ECO:0000256" key="1">
    <source>
        <dbReference type="SAM" id="SignalP"/>
    </source>
</evidence>
<organism evidence="2 3">
    <name type="scientific">Prevotella vespertina</name>
    <dbReference type="NCBI Taxonomy" id="2608404"/>
    <lineage>
        <taxon>Bacteria</taxon>
        <taxon>Pseudomonadati</taxon>
        <taxon>Bacteroidota</taxon>
        <taxon>Bacteroidia</taxon>
        <taxon>Bacteroidales</taxon>
        <taxon>Prevotellaceae</taxon>
        <taxon>Prevotella</taxon>
    </lineage>
</organism>
<feature type="signal peptide" evidence="1">
    <location>
        <begin position="1"/>
        <end position="21"/>
    </location>
</feature>